<comment type="caution">
    <text evidence="13">The sequence shown here is derived from an EMBL/GenBank/DDBJ whole genome shotgun (WGS) entry which is preliminary data.</text>
</comment>
<feature type="domain" description="Amine oxidase" evidence="12">
    <location>
        <begin position="22"/>
        <end position="242"/>
    </location>
</feature>
<accession>A0A556V9Q3</accession>
<evidence type="ECO:0000256" key="2">
    <source>
        <dbReference type="ARBA" id="ARBA00004362"/>
    </source>
</evidence>
<evidence type="ECO:0000256" key="11">
    <source>
        <dbReference type="SAM" id="MobiDB-lite"/>
    </source>
</evidence>
<evidence type="ECO:0000256" key="4">
    <source>
        <dbReference type="ARBA" id="ARBA00022630"/>
    </source>
</evidence>
<dbReference type="SUPFAM" id="SSF51905">
    <property type="entry name" value="FAD/NAD(P)-binding domain"/>
    <property type="match status" value="1"/>
</dbReference>
<keyword evidence="5" id="KW-1000">Mitochondrion outer membrane</keyword>
<dbReference type="Proteomes" id="UP000319801">
    <property type="component" value="Unassembled WGS sequence"/>
</dbReference>
<keyword evidence="6 10" id="KW-0274">FAD</keyword>
<dbReference type="GO" id="GO:0005741">
    <property type="term" value="C:mitochondrial outer membrane"/>
    <property type="evidence" value="ECO:0007669"/>
    <property type="project" value="UniProtKB-SubCell"/>
</dbReference>
<dbReference type="InterPro" id="IPR050703">
    <property type="entry name" value="Flavin_MAO"/>
</dbReference>
<evidence type="ECO:0000313" key="13">
    <source>
        <dbReference type="EMBL" id="TTC59073.1"/>
    </source>
</evidence>
<dbReference type="GO" id="GO:0097621">
    <property type="term" value="F:monoamine oxidase activity"/>
    <property type="evidence" value="ECO:0007669"/>
    <property type="project" value="UniProtKB-EC"/>
</dbReference>
<dbReference type="InterPro" id="IPR001613">
    <property type="entry name" value="Flavin_amine_oxidase"/>
</dbReference>
<keyword evidence="5" id="KW-0496">Mitochondrion</keyword>
<feature type="region of interest" description="Disordered" evidence="11">
    <location>
        <begin position="357"/>
        <end position="420"/>
    </location>
</feature>
<keyword evidence="4 10" id="KW-0285">Flavoprotein</keyword>
<dbReference type="AlphaFoldDB" id="A0A556V9Q3"/>
<dbReference type="PANTHER" id="PTHR43563">
    <property type="entry name" value="AMINE OXIDASE"/>
    <property type="match status" value="1"/>
</dbReference>
<gene>
    <name evidence="13" type="ORF">Baya_14678</name>
</gene>
<dbReference type="GO" id="GO:0008131">
    <property type="term" value="F:primary methylamine oxidase activity"/>
    <property type="evidence" value="ECO:0007669"/>
    <property type="project" value="UniProtKB-ARBA"/>
</dbReference>
<organism evidence="13 14">
    <name type="scientific">Bagarius yarrelli</name>
    <name type="common">Goonch</name>
    <name type="synonym">Bagrus yarrelli</name>
    <dbReference type="NCBI Taxonomy" id="175774"/>
    <lineage>
        <taxon>Eukaryota</taxon>
        <taxon>Metazoa</taxon>
        <taxon>Chordata</taxon>
        <taxon>Craniata</taxon>
        <taxon>Vertebrata</taxon>
        <taxon>Euteleostomi</taxon>
        <taxon>Actinopterygii</taxon>
        <taxon>Neopterygii</taxon>
        <taxon>Teleostei</taxon>
        <taxon>Ostariophysi</taxon>
        <taxon>Siluriformes</taxon>
        <taxon>Sisoridae</taxon>
        <taxon>Sisorinae</taxon>
        <taxon>Bagarius</taxon>
    </lineage>
</organism>
<keyword evidence="7 10" id="KW-0560">Oxidoreductase</keyword>
<feature type="binding site" evidence="9">
    <location>
        <begin position="44"/>
        <end position="45"/>
    </location>
    <ligand>
        <name>FAD</name>
        <dbReference type="ChEBI" id="CHEBI:57692"/>
    </ligand>
</feature>
<dbReference type="EMBL" id="VCAZ01000176">
    <property type="protein sequence ID" value="TTC59073.1"/>
    <property type="molecule type" value="Genomic_DNA"/>
</dbReference>
<keyword evidence="14" id="KW-1185">Reference proteome</keyword>
<dbReference type="EC" id="1.4.3.-" evidence="10"/>
<name>A0A556V9Q3_BAGYA</name>
<dbReference type="InterPro" id="IPR036188">
    <property type="entry name" value="FAD/NAD-bd_sf"/>
</dbReference>
<evidence type="ECO:0000256" key="5">
    <source>
        <dbReference type="ARBA" id="ARBA00022787"/>
    </source>
</evidence>
<evidence type="ECO:0000256" key="6">
    <source>
        <dbReference type="ARBA" id="ARBA00022827"/>
    </source>
</evidence>
<evidence type="ECO:0000256" key="7">
    <source>
        <dbReference type="ARBA" id="ARBA00023002"/>
    </source>
</evidence>
<evidence type="ECO:0000256" key="8">
    <source>
        <dbReference type="ARBA" id="ARBA00048448"/>
    </source>
</evidence>
<evidence type="ECO:0000313" key="14">
    <source>
        <dbReference type="Proteomes" id="UP000319801"/>
    </source>
</evidence>
<evidence type="ECO:0000259" key="12">
    <source>
        <dbReference type="Pfam" id="PF01593"/>
    </source>
</evidence>
<evidence type="ECO:0000256" key="9">
    <source>
        <dbReference type="PIRSR" id="PIRSR601613-1"/>
    </source>
</evidence>
<dbReference type="Gene3D" id="3.50.50.60">
    <property type="entry name" value="FAD/NAD(P)-binding domain"/>
    <property type="match status" value="1"/>
</dbReference>
<sequence>MCEEQQVGVFEVCDVVVVGGGLSGLCSARRLKERNEKLRVLVLEAKGRVGGRTLTLSLPASDGMDYWDMGGQWVGSSQTDVMGLIQDLGLEVYTQFTEGKKVHHRGGANAEISTYTSSIPSFPLLVLLDFMHFLWRTPDALQLDSMTLKSYMEKHIWTTQLTEELELCTRSVFGMETSQLSFLYFLMYSAAAGGVMRLLETTPGSAQEFKVKGGTQQLSKRIAQQLGEENVRLGSAVTAIWQNKQATPLILRKSKQATSLLLRKNKTGHASFTEEKKIQTTPLLLRKNKQATPLLLKKNKQATPLILRKSKQATPLLLKKNKQATPSYLRKSKQATPLLLKKNKQATPLILRKSKQATPLLLKKNKQATPPSLKKNKQATPLILRKSKQATPLLPRKDKQATPPSLKKNKQAMPPLLLLN</sequence>
<proteinExistence type="inferred from homology"/>
<dbReference type="Pfam" id="PF01593">
    <property type="entry name" value="Amino_oxidase"/>
    <property type="match status" value="1"/>
</dbReference>
<feature type="binding site" evidence="9">
    <location>
        <position position="237"/>
    </location>
    <ligand>
        <name>FAD</name>
        <dbReference type="ChEBI" id="CHEBI:57692"/>
    </ligand>
</feature>
<evidence type="ECO:0000256" key="10">
    <source>
        <dbReference type="RuleBase" id="RU362067"/>
    </source>
</evidence>
<dbReference type="PRINTS" id="PR00757">
    <property type="entry name" value="AMINEOXDASEF"/>
</dbReference>
<comment type="subcellular location">
    <subcellularLocation>
        <location evidence="2">Mitochondrion outer membrane</location>
        <topology evidence="2">Single-pass type IV membrane protein</topology>
        <orientation evidence="2">Cytoplasmic side</orientation>
    </subcellularLocation>
</comment>
<evidence type="ECO:0000256" key="3">
    <source>
        <dbReference type="ARBA" id="ARBA00005995"/>
    </source>
</evidence>
<comment type="cofactor">
    <cofactor evidence="1 10">
        <name>FAD</name>
        <dbReference type="ChEBI" id="CHEBI:57692"/>
    </cofactor>
</comment>
<keyword evidence="5" id="KW-0472">Membrane</keyword>
<reference evidence="13 14" key="1">
    <citation type="journal article" date="2019" name="Genome Biol. Evol.">
        <title>Whole-Genome Sequencing of the Giant Devil Catfish, Bagarius yarrelli.</title>
        <authorList>
            <person name="Jiang W."/>
            <person name="Lv Y."/>
            <person name="Cheng L."/>
            <person name="Yang K."/>
            <person name="Chao B."/>
            <person name="Wang X."/>
            <person name="Li Y."/>
            <person name="Pan X."/>
            <person name="You X."/>
            <person name="Zhang Y."/>
            <person name="Yang J."/>
            <person name="Li J."/>
            <person name="Zhang X."/>
            <person name="Liu S."/>
            <person name="Sun C."/>
            <person name="Yang J."/>
            <person name="Shi Q."/>
        </authorList>
    </citation>
    <scope>NUCLEOTIDE SEQUENCE [LARGE SCALE GENOMIC DNA]</scope>
    <source>
        <strain evidence="13">JWS20170419001</strain>
        <tissue evidence="13">Muscle</tissue>
    </source>
</reference>
<comment type="similarity">
    <text evidence="3 10">Belongs to the flavin monoamine oxidase family.</text>
</comment>
<dbReference type="InterPro" id="IPR002937">
    <property type="entry name" value="Amino_oxidase"/>
</dbReference>
<feature type="binding site" evidence="9">
    <location>
        <position position="23"/>
    </location>
    <ligand>
        <name>FAD</name>
        <dbReference type="ChEBI" id="CHEBI:57692"/>
    </ligand>
</feature>
<comment type="catalytic activity">
    <reaction evidence="8">
        <text>a secondary aliphatic amine + O2 + H2O = a primary amine + an aldehyde + H2O2</text>
        <dbReference type="Rhea" id="RHEA:26414"/>
        <dbReference type="ChEBI" id="CHEBI:15377"/>
        <dbReference type="ChEBI" id="CHEBI:15379"/>
        <dbReference type="ChEBI" id="CHEBI:16240"/>
        <dbReference type="ChEBI" id="CHEBI:17478"/>
        <dbReference type="ChEBI" id="CHEBI:58855"/>
        <dbReference type="ChEBI" id="CHEBI:65296"/>
        <dbReference type="EC" id="1.4.3.4"/>
    </reaction>
</comment>
<protein>
    <recommendedName>
        <fullName evidence="10">Amine oxidase</fullName>
        <ecNumber evidence="10">1.4.3.-</ecNumber>
    </recommendedName>
</protein>
<dbReference type="OrthoDB" id="7777654at2759"/>
<evidence type="ECO:0000256" key="1">
    <source>
        <dbReference type="ARBA" id="ARBA00001974"/>
    </source>
</evidence>
<dbReference type="PANTHER" id="PTHR43563:SF14">
    <property type="entry name" value="AMINE OXIDASE"/>
    <property type="match status" value="1"/>
</dbReference>